<dbReference type="InterPro" id="IPR011598">
    <property type="entry name" value="bHLH_dom"/>
</dbReference>
<dbReference type="Proteomes" id="UP000317650">
    <property type="component" value="Chromosome 8"/>
</dbReference>
<reference evidence="6 7" key="1">
    <citation type="journal article" date="2019" name="Nat. Plants">
        <title>Genome sequencing of Musa balbisiana reveals subgenome evolution and function divergence in polyploid bananas.</title>
        <authorList>
            <person name="Yao X."/>
        </authorList>
    </citation>
    <scope>NUCLEOTIDE SEQUENCE [LARGE SCALE GENOMIC DNA]</scope>
    <source>
        <strain evidence="7">cv. DH-PKW</strain>
        <tissue evidence="6">Leaves</tissue>
    </source>
</reference>
<dbReference type="Pfam" id="PF23174">
    <property type="entry name" value="bHLH_ILI"/>
    <property type="match status" value="1"/>
</dbReference>
<keyword evidence="4" id="KW-0804">Transcription</keyword>
<dbReference type="PROSITE" id="PS50888">
    <property type="entry name" value="BHLH"/>
    <property type="match status" value="1"/>
</dbReference>
<organism evidence="6 7">
    <name type="scientific">Musa balbisiana</name>
    <name type="common">Banana</name>
    <dbReference type="NCBI Taxonomy" id="52838"/>
    <lineage>
        <taxon>Eukaryota</taxon>
        <taxon>Viridiplantae</taxon>
        <taxon>Streptophyta</taxon>
        <taxon>Embryophyta</taxon>
        <taxon>Tracheophyta</taxon>
        <taxon>Spermatophyta</taxon>
        <taxon>Magnoliopsida</taxon>
        <taxon>Liliopsida</taxon>
        <taxon>Zingiberales</taxon>
        <taxon>Musaceae</taxon>
        <taxon>Musa</taxon>
    </lineage>
</organism>
<keyword evidence="2" id="KW-0341">Growth regulation</keyword>
<evidence type="ECO:0000256" key="3">
    <source>
        <dbReference type="ARBA" id="ARBA00023015"/>
    </source>
</evidence>
<dbReference type="AlphaFoldDB" id="A0A4S8K673"/>
<evidence type="ECO:0000256" key="4">
    <source>
        <dbReference type="ARBA" id="ARBA00023163"/>
    </source>
</evidence>
<dbReference type="InterPro" id="IPR036638">
    <property type="entry name" value="HLH_DNA-bd_sf"/>
</dbReference>
<protein>
    <recommendedName>
        <fullName evidence="5">BHLH domain-containing protein</fullName>
    </recommendedName>
</protein>
<dbReference type="GO" id="GO:0040008">
    <property type="term" value="P:regulation of growth"/>
    <property type="evidence" value="ECO:0007669"/>
    <property type="project" value="InterPro"/>
</dbReference>
<dbReference type="GO" id="GO:0006355">
    <property type="term" value="P:regulation of DNA-templated transcription"/>
    <property type="evidence" value="ECO:0007669"/>
    <property type="project" value="InterPro"/>
</dbReference>
<dbReference type="SUPFAM" id="SSF47459">
    <property type="entry name" value="HLH, helix-loop-helix DNA-binding domain"/>
    <property type="match status" value="1"/>
</dbReference>
<dbReference type="InterPro" id="IPR044293">
    <property type="entry name" value="PRE"/>
</dbReference>
<sequence length="93" mass="10560">MPNRRSRSTQSGSPGITDDHIMELMSKLQALLPDHRTRSSKRMSADEVLQDSCSYIRRLHQQVDGLSERLARLLAMSGMNDAEVAVVRRLLHM</sequence>
<evidence type="ECO:0000313" key="6">
    <source>
        <dbReference type="EMBL" id="THU70394.1"/>
    </source>
</evidence>
<comment type="caution">
    <text evidence="6">The sequence shown here is derived from an EMBL/GenBank/DDBJ whole genome shotgun (WGS) entry which is preliminary data.</text>
</comment>
<accession>A0A4S8K673</accession>
<comment type="similarity">
    <text evidence="1">Belongs to the bHLH protein family.</text>
</comment>
<evidence type="ECO:0000313" key="7">
    <source>
        <dbReference type="Proteomes" id="UP000317650"/>
    </source>
</evidence>
<gene>
    <name evidence="6" type="ORF">C4D60_Mb08t24520</name>
</gene>
<name>A0A4S8K673_MUSBA</name>
<evidence type="ECO:0000256" key="1">
    <source>
        <dbReference type="ARBA" id="ARBA00005510"/>
    </source>
</evidence>
<keyword evidence="3" id="KW-0805">Transcription regulation</keyword>
<evidence type="ECO:0000256" key="2">
    <source>
        <dbReference type="ARBA" id="ARBA00022604"/>
    </source>
</evidence>
<dbReference type="Gene3D" id="4.10.280.10">
    <property type="entry name" value="Helix-loop-helix DNA-binding domain"/>
    <property type="match status" value="1"/>
</dbReference>
<feature type="domain" description="BHLH" evidence="5">
    <location>
        <begin position="5"/>
        <end position="59"/>
    </location>
</feature>
<evidence type="ECO:0000259" key="5">
    <source>
        <dbReference type="PROSITE" id="PS50888"/>
    </source>
</evidence>
<dbReference type="PANTHER" id="PTHR46446">
    <property type="entry name" value="TRANSCRIPTION FACTOR PRE"/>
    <property type="match status" value="1"/>
</dbReference>
<proteinExistence type="inferred from homology"/>
<dbReference type="EMBL" id="PYDT01000002">
    <property type="protein sequence ID" value="THU70394.1"/>
    <property type="molecule type" value="Genomic_DNA"/>
</dbReference>
<keyword evidence="7" id="KW-1185">Reference proteome</keyword>
<dbReference type="GO" id="GO:0046983">
    <property type="term" value="F:protein dimerization activity"/>
    <property type="evidence" value="ECO:0007669"/>
    <property type="project" value="InterPro"/>
</dbReference>
<dbReference type="PANTHER" id="PTHR46446:SF38">
    <property type="entry name" value="TRANSCRIPTION FACTOR ILI6"/>
    <property type="match status" value="1"/>
</dbReference>